<evidence type="ECO:0000256" key="1">
    <source>
        <dbReference type="ARBA" id="ARBA00038054"/>
    </source>
</evidence>
<proteinExistence type="inferred from homology"/>
<sequence>MSEELIYSTMAREMLEQLPRGAFLSVRADDRINTMTIGWGAIGYFWNKPVIIVGVRYSRYTYDLIEEARDFSVTIPLSSDFKKSLAGTGSKSGRDMDKFQVFSLKAEPGKEIESPVIGSCGLVYECRLIFKQAMDPDLLDEELRQKFYAQEDYHVMYYGEIVSAYQND</sequence>
<dbReference type="InterPro" id="IPR002563">
    <property type="entry name" value="Flavin_Rdtase-like_dom"/>
</dbReference>
<dbReference type="Gene3D" id="2.30.110.10">
    <property type="entry name" value="Electron Transport, Fmn-binding Protein, Chain A"/>
    <property type="match status" value="1"/>
</dbReference>
<dbReference type="Pfam" id="PF01613">
    <property type="entry name" value="Flavin_Reduct"/>
    <property type="match status" value="1"/>
</dbReference>
<feature type="domain" description="Flavin reductase like" evidence="2">
    <location>
        <begin position="27"/>
        <end position="167"/>
    </location>
</feature>
<comment type="caution">
    <text evidence="3">The sequence shown here is derived from an EMBL/GenBank/DDBJ whole genome shotgun (WGS) entry which is preliminary data.</text>
</comment>
<organism evidence="3">
    <name type="scientific">hydrocarbon metagenome</name>
    <dbReference type="NCBI Taxonomy" id="938273"/>
    <lineage>
        <taxon>unclassified sequences</taxon>
        <taxon>metagenomes</taxon>
        <taxon>ecological metagenomes</taxon>
    </lineage>
</organism>
<dbReference type="PANTHER" id="PTHR43567:SF5">
    <property type="entry name" value="HYPOTHETICAL CYTOSOLIC PROTEIN"/>
    <property type="match status" value="1"/>
</dbReference>
<dbReference type="PANTHER" id="PTHR43567">
    <property type="entry name" value="FLAVOREDOXIN-RELATED-RELATED"/>
    <property type="match status" value="1"/>
</dbReference>
<accession>A0A0W8E9U5</accession>
<evidence type="ECO:0000313" key="3">
    <source>
        <dbReference type="EMBL" id="KUG05410.1"/>
    </source>
</evidence>
<evidence type="ECO:0000259" key="2">
    <source>
        <dbReference type="Pfam" id="PF01613"/>
    </source>
</evidence>
<dbReference type="InterPro" id="IPR052174">
    <property type="entry name" value="Flavoredoxin"/>
</dbReference>
<dbReference type="GO" id="GO:0010181">
    <property type="term" value="F:FMN binding"/>
    <property type="evidence" value="ECO:0007669"/>
    <property type="project" value="InterPro"/>
</dbReference>
<name>A0A0W8E9U5_9ZZZZ</name>
<dbReference type="EMBL" id="LNQE01001813">
    <property type="protein sequence ID" value="KUG05410.1"/>
    <property type="molecule type" value="Genomic_DNA"/>
</dbReference>
<dbReference type="SUPFAM" id="SSF50475">
    <property type="entry name" value="FMN-binding split barrel"/>
    <property type="match status" value="1"/>
</dbReference>
<comment type="similarity">
    <text evidence="1">Belongs to the flavoredoxin family.</text>
</comment>
<dbReference type="AlphaFoldDB" id="A0A0W8E9U5"/>
<reference evidence="3" key="1">
    <citation type="journal article" date="2015" name="Proc. Natl. Acad. Sci. U.S.A.">
        <title>Networks of energetic and metabolic interactions define dynamics in microbial communities.</title>
        <authorList>
            <person name="Embree M."/>
            <person name="Liu J.K."/>
            <person name="Al-Bassam M.M."/>
            <person name="Zengler K."/>
        </authorList>
    </citation>
    <scope>NUCLEOTIDE SEQUENCE</scope>
</reference>
<protein>
    <submittedName>
        <fullName evidence="3">Flavoredoxin</fullName>
    </submittedName>
</protein>
<dbReference type="InterPro" id="IPR012349">
    <property type="entry name" value="Split_barrel_FMN-bd"/>
</dbReference>
<gene>
    <name evidence="3" type="ORF">ASZ90_017091</name>
</gene>